<comment type="caution">
    <text evidence="1">The sequence shown here is derived from an EMBL/GenBank/DDBJ whole genome shotgun (WGS) entry which is preliminary data.</text>
</comment>
<evidence type="ECO:0000313" key="1">
    <source>
        <dbReference type="EMBL" id="ERM80720.1"/>
    </source>
</evidence>
<proteinExistence type="predicted"/>
<dbReference type="Proteomes" id="UP000016843">
    <property type="component" value="Unassembled WGS sequence"/>
</dbReference>
<name>U5BJU6_9BACT</name>
<organism evidence="1 2">
    <name type="scientific">Rhodonellum psychrophilum GCM71 = DSM 17998</name>
    <dbReference type="NCBI Taxonomy" id="1123057"/>
    <lineage>
        <taxon>Bacteria</taxon>
        <taxon>Pseudomonadati</taxon>
        <taxon>Bacteroidota</taxon>
        <taxon>Cytophagia</taxon>
        <taxon>Cytophagales</taxon>
        <taxon>Cytophagaceae</taxon>
        <taxon>Rhodonellum</taxon>
    </lineage>
</organism>
<dbReference type="EMBL" id="AWXR01000080">
    <property type="protein sequence ID" value="ERM80720.1"/>
    <property type="molecule type" value="Genomic_DNA"/>
</dbReference>
<reference evidence="1 2" key="1">
    <citation type="journal article" date="2013" name="Genome Announc.">
        <title>Draft Genome Sequence of the Psychrophilic and Alkaliphilic Rhodonellum psychrophilum Strain GCM71T.</title>
        <authorList>
            <person name="Hauptmann A.L."/>
            <person name="Glaring M.A."/>
            <person name="Hallin P.F."/>
            <person name="Prieme A."/>
            <person name="Stougaard P."/>
        </authorList>
    </citation>
    <scope>NUCLEOTIDE SEQUENCE [LARGE SCALE GENOMIC DNA]</scope>
    <source>
        <strain evidence="1 2">GCM71</strain>
    </source>
</reference>
<protein>
    <submittedName>
        <fullName evidence="1">Uncharacterized protein</fullName>
    </submittedName>
</protein>
<keyword evidence="2" id="KW-1185">Reference proteome</keyword>
<gene>
    <name evidence="1" type="ORF">P872_21310</name>
</gene>
<evidence type="ECO:0000313" key="2">
    <source>
        <dbReference type="Proteomes" id="UP000016843"/>
    </source>
</evidence>
<sequence length="47" mass="5435">MVAQFSNRYGSYPLAISSRNKEHFLAFIFSLSDFRDDTTKETDSNKV</sequence>
<accession>U5BJU6</accession>
<dbReference type="AlphaFoldDB" id="U5BJU6"/>